<protein>
    <submittedName>
        <fullName evidence="1">Uncharacterized protein</fullName>
    </submittedName>
</protein>
<name>A0ABP9KQ36_9NOCA</name>
<keyword evidence="2" id="KW-1185">Reference proteome</keyword>
<evidence type="ECO:0000313" key="2">
    <source>
        <dbReference type="Proteomes" id="UP001500603"/>
    </source>
</evidence>
<proteinExistence type="predicted"/>
<organism evidence="1 2">
    <name type="scientific">Nocardia callitridis</name>
    <dbReference type="NCBI Taxonomy" id="648753"/>
    <lineage>
        <taxon>Bacteria</taxon>
        <taxon>Bacillati</taxon>
        <taxon>Actinomycetota</taxon>
        <taxon>Actinomycetes</taxon>
        <taxon>Mycobacteriales</taxon>
        <taxon>Nocardiaceae</taxon>
        <taxon>Nocardia</taxon>
    </lineage>
</organism>
<evidence type="ECO:0000313" key="1">
    <source>
        <dbReference type="EMBL" id="GAA5063586.1"/>
    </source>
</evidence>
<accession>A0ABP9KQ36</accession>
<dbReference type="Proteomes" id="UP001500603">
    <property type="component" value="Unassembled WGS sequence"/>
</dbReference>
<dbReference type="EMBL" id="BAABJM010000005">
    <property type="protein sequence ID" value="GAA5063586.1"/>
    <property type="molecule type" value="Genomic_DNA"/>
</dbReference>
<comment type="caution">
    <text evidence="1">The sequence shown here is derived from an EMBL/GenBank/DDBJ whole genome shotgun (WGS) entry which is preliminary data.</text>
</comment>
<gene>
    <name evidence="1" type="ORF">GCM10023318_48510</name>
</gene>
<reference evidence="2" key="1">
    <citation type="journal article" date="2019" name="Int. J. Syst. Evol. Microbiol.">
        <title>The Global Catalogue of Microorganisms (GCM) 10K type strain sequencing project: providing services to taxonomists for standard genome sequencing and annotation.</title>
        <authorList>
            <consortium name="The Broad Institute Genomics Platform"/>
            <consortium name="The Broad Institute Genome Sequencing Center for Infectious Disease"/>
            <person name="Wu L."/>
            <person name="Ma J."/>
        </authorList>
    </citation>
    <scope>NUCLEOTIDE SEQUENCE [LARGE SCALE GENOMIC DNA]</scope>
    <source>
        <strain evidence="2">JCM 18298</strain>
    </source>
</reference>
<sequence>MVNDPAAISANAAIAAVFHAGCHRAVEIVARSCSEISEVSEVSEISEVVNTFSCRNTLADPFRGAA</sequence>